<comment type="caution">
    <text evidence="4">The sequence shown here is derived from an EMBL/GenBank/DDBJ whole genome shotgun (WGS) entry which is preliminary data.</text>
</comment>
<dbReference type="GO" id="GO:0003677">
    <property type="term" value="F:DNA binding"/>
    <property type="evidence" value="ECO:0007669"/>
    <property type="project" value="InterPro"/>
</dbReference>
<dbReference type="GO" id="GO:0008408">
    <property type="term" value="F:3'-5' exonuclease activity"/>
    <property type="evidence" value="ECO:0007669"/>
    <property type="project" value="TreeGrafter"/>
</dbReference>
<comment type="subunit">
    <text evidence="2">DNA polymerase III contains a core (composed of alpha, epsilon and theta chains) that associates with a tau subunit. This core dimerizes to form the POLIII' complex. PolIII' associates with the gamma complex (composed of gamma, delta, delta', psi and chi chains) and with the beta chain to form the complete DNA polymerase III complex.</text>
</comment>
<organism evidence="4 5">
    <name type="scientific">Capnocytophaga granulosa</name>
    <dbReference type="NCBI Taxonomy" id="45242"/>
    <lineage>
        <taxon>Bacteria</taxon>
        <taxon>Pseudomonadati</taxon>
        <taxon>Bacteroidota</taxon>
        <taxon>Flavobacteriia</taxon>
        <taxon>Flavobacteriales</taxon>
        <taxon>Flavobacteriaceae</taxon>
        <taxon>Capnocytophaga</taxon>
    </lineage>
</organism>
<protein>
    <submittedName>
        <fullName evidence="4">DNA polymerase-3 subunit epsilon</fullName>
    </submittedName>
</protein>
<dbReference type="PANTHER" id="PTHR30231">
    <property type="entry name" value="DNA POLYMERASE III SUBUNIT EPSILON"/>
    <property type="match status" value="1"/>
</dbReference>
<dbReference type="AlphaFoldDB" id="A0A1H2QBR9"/>
<feature type="domain" description="GIY-YIG" evidence="3">
    <location>
        <begin position="201"/>
        <end position="279"/>
    </location>
</feature>
<dbReference type="EMBL" id="FNND01000001">
    <property type="protein sequence ID" value="SDW03869.1"/>
    <property type="molecule type" value="Genomic_DNA"/>
</dbReference>
<proteinExistence type="predicted"/>
<sequence>MPIKKVDLYAILDIETTGGKMGEEAITEIAIYRFDGREVTDRFISLINPERKIDDFVVRLTGISNKMVRQAPKFYEVAKRIVEITEGCILVAHNAAFDYRILCLEFRRLGFDYQRSTICTVEMSQRLLPDEPSYSLGKLARSLGIPLSDRHRANGDAMATVHLFKLLLDKDTQKVALSEFVKQNLSTLPIHLLSLLDGLPNQLGVYYLYDKAGKLLLLSKSKNIYKRVNEHFTSEGKRDLFLRKHVGKVMYELTGTLLIASLKEAEELQAQASLSKYKKKKTYPFALVCHKNKTGYLCLSVMLRAGAKQPLAIFESKEEGLNMLFEMTERYELCTKLNGFSQARTYCYNHSIGKCAGACMGDEAVETYNQRVEEALAHYSLVGRTFVLMDKGRTVHEKSVILIEDGSIKGYAFISLNYQLSKPILERHLTPLTHNAEMAHLVEHYLRTHPLAKQIEIKD</sequence>
<dbReference type="Proteomes" id="UP000182771">
    <property type="component" value="Unassembled WGS sequence"/>
</dbReference>
<gene>
    <name evidence="4" type="ORF">SAMN05444420_10189</name>
</gene>
<dbReference type="GO" id="GO:0045004">
    <property type="term" value="P:DNA replication proofreading"/>
    <property type="evidence" value="ECO:0007669"/>
    <property type="project" value="TreeGrafter"/>
</dbReference>
<dbReference type="InterPro" id="IPR036397">
    <property type="entry name" value="RNaseH_sf"/>
</dbReference>
<evidence type="ECO:0000256" key="2">
    <source>
        <dbReference type="ARBA" id="ARBA00026073"/>
    </source>
</evidence>
<dbReference type="RefSeq" id="WP_016419409.1">
    <property type="nucleotide sequence ID" value="NZ_FNND01000001.1"/>
</dbReference>
<dbReference type="Pfam" id="PF00929">
    <property type="entry name" value="RNase_T"/>
    <property type="match status" value="1"/>
</dbReference>
<evidence type="ECO:0000313" key="5">
    <source>
        <dbReference type="Proteomes" id="UP000182771"/>
    </source>
</evidence>
<dbReference type="NCBIfam" id="TIGR00573">
    <property type="entry name" value="dnaq"/>
    <property type="match status" value="1"/>
</dbReference>
<dbReference type="InterPro" id="IPR013520">
    <property type="entry name" value="Ribonucl_H"/>
</dbReference>
<dbReference type="InterPro" id="IPR012337">
    <property type="entry name" value="RNaseH-like_sf"/>
</dbReference>
<evidence type="ECO:0000259" key="3">
    <source>
        <dbReference type="PROSITE" id="PS50164"/>
    </source>
</evidence>
<accession>A0A1H2QBR9</accession>
<dbReference type="FunFam" id="3.30.420.10:FF:000045">
    <property type="entry name" value="3'-5' exonuclease DinG"/>
    <property type="match status" value="1"/>
</dbReference>
<dbReference type="InterPro" id="IPR006054">
    <property type="entry name" value="DnaQ"/>
</dbReference>
<dbReference type="InterPro" id="IPR035901">
    <property type="entry name" value="GIY-YIG_endonuc_sf"/>
</dbReference>
<keyword evidence="5" id="KW-1185">Reference proteome</keyword>
<evidence type="ECO:0000256" key="1">
    <source>
        <dbReference type="ARBA" id="ARBA00025483"/>
    </source>
</evidence>
<dbReference type="PANTHER" id="PTHR30231:SF41">
    <property type="entry name" value="DNA POLYMERASE III SUBUNIT EPSILON"/>
    <property type="match status" value="1"/>
</dbReference>
<reference evidence="4 5" key="1">
    <citation type="submission" date="2016-10" db="EMBL/GenBank/DDBJ databases">
        <authorList>
            <person name="Varghese N."/>
            <person name="Submissions S."/>
        </authorList>
    </citation>
    <scope>NUCLEOTIDE SEQUENCE [LARGE SCALE GENOMIC DNA]</scope>
    <source>
        <strain evidence="4 5">DSM 11449</strain>
    </source>
</reference>
<dbReference type="Gene3D" id="3.30.420.10">
    <property type="entry name" value="Ribonuclease H-like superfamily/Ribonuclease H"/>
    <property type="match status" value="1"/>
</dbReference>
<comment type="function">
    <text evidence="1">DNA polymerase III is a complex, multichain enzyme responsible for most of the replicative synthesis in bacteria. The epsilon subunit contain the editing function and is a proofreading 3'-5' exonuclease.</text>
</comment>
<dbReference type="SUPFAM" id="SSF53098">
    <property type="entry name" value="Ribonuclease H-like"/>
    <property type="match status" value="1"/>
</dbReference>
<dbReference type="GO" id="GO:0005829">
    <property type="term" value="C:cytosol"/>
    <property type="evidence" value="ECO:0007669"/>
    <property type="project" value="TreeGrafter"/>
</dbReference>
<dbReference type="GO" id="GO:0003887">
    <property type="term" value="F:DNA-directed DNA polymerase activity"/>
    <property type="evidence" value="ECO:0007669"/>
    <property type="project" value="InterPro"/>
</dbReference>
<dbReference type="InterPro" id="IPR000305">
    <property type="entry name" value="GIY-YIG_endonuc"/>
</dbReference>
<evidence type="ECO:0000313" key="4">
    <source>
        <dbReference type="EMBL" id="SDW03869.1"/>
    </source>
</evidence>
<name>A0A1H2QBR9_9FLAO</name>
<dbReference type="PROSITE" id="PS50164">
    <property type="entry name" value="GIY_YIG"/>
    <property type="match status" value="1"/>
</dbReference>
<dbReference type="Gene3D" id="3.40.1440.10">
    <property type="entry name" value="GIY-YIG endonuclease"/>
    <property type="match status" value="1"/>
</dbReference>
<dbReference type="SMART" id="SM00479">
    <property type="entry name" value="EXOIII"/>
    <property type="match status" value="1"/>
</dbReference>
<dbReference type="CDD" id="cd06127">
    <property type="entry name" value="DEDDh"/>
    <property type="match status" value="1"/>
</dbReference>